<evidence type="ECO:0000313" key="3">
    <source>
        <dbReference type="EMBL" id="UZT29065.1"/>
    </source>
</evidence>
<dbReference type="SUPFAM" id="SSF57667">
    <property type="entry name" value="beta-beta-alpha zinc fingers"/>
    <property type="match status" value="1"/>
</dbReference>
<name>A0A9E8G8H1_9VIRU</name>
<organism evidence="3">
    <name type="scientific">Nucleocytoviricota sp</name>
    <dbReference type="NCBI Taxonomy" id="2809609"/>
    <lineage>
        <taxon>Viruses</taxon>
        <taxon>Varidnaviria</taxon>
        <taxon>Bamfordvirae</taxon>
        <taxon>Nucleocytoviricota</taxon>
    </lineage>
</organism>
<evidence type="ECO:0000259" key="1">
    <source>
        <dbReference type="Pfam" id="PF00096"/>
    </source>
</evidence>
<reference evidence="3" key="1">
    <citation type="submission" date="2022-11" db="EMBL/GenBank/DDBJ databases">
        <title>Genomics discovery of giant fungal viruses from subsurface oceanic crustal fluids.</title>
        <authorList>
            <person name="Bhattacharjee A.S."/>
            <person name="Schulz F."/>
            <person name="Woyke T."/>
            <person name="Orcutt B.N."/>
            <person name="Matinez Martinez J."/>
        </authorList>
    </citation>
    <scope>NUCLEOTIDE SEQUENCE</scope>
    <source>
        <strain evidence="2">VSAG1.JdFR</strain>
        <strain evidence="3">VSAG8.JdFR</strain>
    </source>
</reference>
<feature type="domain" description="C2H2-type" evidence="1">
    <location>
        <begin position="16"/>
        <end position="40"/>
    </location>
</feature>
<accession>A0A9E8G8H1</accession>
<evidence type="ECO:0000313" key="2">
    <source>
        <dbReference type="EMBL" id="UZT28789.1"/>
    </source>
</evidence>
<dbReference type="EMBL" id="OP765584">
    <property type="protein sequence ID" value="UZT29065.1"/>
    <property type="molecule type" value="Genomic_DNA"/>
</dbReference>
<proteinExistence type="predicted"/>
<protein>
    <submittedName>
        <fullName evidence="3">MIGE-like protein</fullName>
    </submittedName>
</protein>
<dbReference type="Pfam" id="PF00096">
    <property type="entry name" value="zf-C2H2"/>
    <property type="match status" value="1"/>
</dbReference>
<sequence length="312" mass="36707">MITMDCANAEKCVEIFECKICDYKSNRKYDLKRHINSIKHKKNSMINNDYQKSENVQKCVCECGKQYKYKQGLSKHKKTCNFKQDDKEICQNNENLIVNNQSNLENLVVQLITENNEIKNTLLKENQELRQQISELIPKVGNNNTINNNNNNHFNINLFLNEKCKDAISIQEFVKNIEVSLKNLLTTKNKGITFGINEIITENMNKLSLYERPIHCTDKKRETLYIKNDKWEKDIDKVATTSMLKGIQLQQIKNLCKFKEAHPNYEQDDELKHEYILLLNKCTKSLDEHEKKLFKSICDNTYIKDDELLLNN</sequence>
<dbReference type="InterPro" id="IPR036236">
    <property type="entry name" value="Znf_C2H2_sf"/>
</dbReference>
<dbReference type="EMBL" id="OP765507">
    <property type="protein sequence ID" value="UZT28789.1"/>
    <property type="molecule type" value="Genomic_DNA"/>
</dbReference>
<dbReference type="InterPro" id="IPR013087">
    <property type="entry name" value="Znf_C2H2_type"/>
</dbReference>
<dbReference type="Gene3D" id="3.30.160.60">
    <property type="entry name" value="Classic Zinc Finger"/>
    <property type="match status" value="1"/>
</dbReference>